<dbReference type="Gene3D" id="1.10.287.110">
    <property type="entry name" value="DnaJ domain"/>
    <property type="match status" value="1"/>
</dbReference>
<reference evidence="4" key="1">
    <citation type="submission" date="2021-02" db="EMBL/GenBank/DDBJ databases">
        <authorList>
            <person name="Dougan E. K."/>
            <person name="Rhodes N."/>
            <person name="Thang M."/>
            <person name="Chan C."/>
        </authorList>
    </citation>
    <scope>NUCLEOTIDE SEQUENCE</scope>
</reference>
<evidence type="ECO:0000313" key="4">
    <source>
        <dbReference type="EMBL" id="CAE8726305.1"/>
    </source>
</evidence>
<evidence type="ECO:0000313" key="3">
    <source>
        <dbReference type="EMBL" id="CAE8603683.1"/>
    </source>
</evidence>
<dbReference type="InterPro" id="IPR018253">
    <property type="entry name" value="DnaJ_domain_CS"/>
</dbReference>
<dbReference type="SUPFAM" id="SSF46565">
    <property type="entry name" value="Chaperone J-domain"/>
    <property type="match status" value="1"/>
</dbReference>
<protein>
    <recommendedName>
        <fullName evidence="2">J domain-containing protein</fullName>
    </recommendedName>
</protein>
<name>A0A813LC43_POLGL</name>
<keyword evidence="6" id="KW-1185">Reference proteome</keyword>
<dbReference type="InterPro" id="IPR036869">
    <property type="entry name" value="J_dom_sf"/>
</dbReference>
<dbReference type="PRINTS" id="PR00625">
    <property type="entry name" value="JDOMAIN"/>
</dbReference>
<dbReference type="PANTHER" id="PTHR44144">
    <property type="entry name" value="DNAJ HOMOLOG SUBFAMILY C MEMBER 9"/>
    <property type="match status" value="1"/>
</dbReference>
<dbReference type="CDD" id="cd06257">
    <property type="entry name" value="DnaJ"/>
    <property type="match status" value="1"/>
</dbReference>
<feature type="compositionally biased region" description="Low complexity" evidence="1">
    <location>
        <begin position="116"/>
        <end position="131"/>
    </location>
</feature>
<accession>A0A813LC43</accession>
<dbReference type="GO" id="GO:0005737">
    <property type="term" value="C:cytoplasm"/>
    <property type="evidence" value="ECO:0007669"/>
    <property type="project" value="TreeGrafter"/>
</dbReference>
<dbReference type="OrthoDB" id="412688at2759"/>
<evidence type="ECO:0000313" key="5">
    <source>
        <dbReference type="Proteomes" id="UP000626109"/>
    </source>
</evidence>
<feature type="compositionally biased region" description="Low complexity" evidence="1">
    <location>
        <begin position="143"/>
        <end position="174"/>
    </location>
</feature>
<feature type="region of interest" description="Disordered" evidence="1">
    <location>
        <begin position="249"/>
        <end position="297"/>
    </location>
</feature>
<dbReference type="GO" id="GO:0031072">
    <property type="term" value="F:heat shock protein binding"/>
    <property type="evidence" value="ECO:0007669"/>
    <property type="project" value="TreeGrafter"/>
</dbReference>
<dbReference type="SMART" id="SM00271">
    <property type="entry name" value="DnaJ"/>
    <property type="match status" value="1"/>
</dbReference>
<evidence type="ECO:0000256" key="1">
    <source>
        <dbReference type="SAM" id="MobiDB-lite"/>
    </source>
</evidence>
<feature type="region of interest" description="Disordered" evidence="1">
    <location>
        <begin position="62"/>
        <end position="203"/>
    </location>
</feature>
<dbReference type="EMBL" id="CAJNNW010035201">
    <property type="protein sequence ID" value="CAE8726305.1"/>
    <property type="molecule type" value="Genomic_DNA"/>
</dbReference>
<dbReference type="InterPro" id="IPR052594">
    <property type="entry name" value="J_domain-containing_protein"/>
</dbReference>
<organism evidence="4 5">
    <name type="scientific">Polarella glacialis</name>
    <name type="common">Dinoflagellate</name>
    <dbReference type="NCBI Taxonomy" id="89957"/>
    <lineage>
        <taxon>Eukaryota</taxon>
        <taxon>Sar</taxon>
        <taxon>Alveolata</taxon>
        <taxon>Dinophyceae</taxon>
        <taxon>Suessiales</taxon>
        <taxon>Suessiaceae</taxon>
        <taxon>Polarella</taxon>
    </lineage>
</organism>
<dbReference type="Pfam" id="PF00226">
    <property type="entry name" value="DnaJ"/>
    <property type="match status" value="1"/>
</dbReference>
<comment type="caution">
    <text evidence="4">The sequence shown here is derived from an EMBL/GenBank/DDBJ whole genome shotgun (WGS) entry which is preliminary data.</text>
</comment>
<gene>
    <name evidence="3" type="ORF">PGLA1383_LOCUS21889</name>
    <name evidence="4" type="ORF">PGLA2088_LOCUS44442</name>
</gene>
<proteinExistence type="predicted"/>
<dbReference type="PANTHER" id="PTHR44144:SF1">
    <property type="entry name" value="DNAJ HOMOLOG SUBFAMILY C MEMBER 9"/>
    <property type="match status" value="1"/>
</dbReference>
<dbReference type="InterPro" id="IPR001623">
    <property type="entry name" value="DnaJ_domain"/>
</dbReference>
<dbReference type="PROSITE" id="PS00636">
    <property type="entry name" value="DNAJ_1"/>
    <property type="match status" value="1"/>
</dbReference>
<dbReference type="AlphaFoldDB" id="A0A813LC43"/>
<evidence type="ECO:0000259" key="2">
    <source>
        <dbReference type="PROSITE" id="PS50076"/>
    </source>
</evidence>
<feature type="domain" description="J" evidence="2">
    <location>
        <begin position="5"/>
        <end position="66"/>
    </location>
</feature>
<sequence length="651" mass="71982">MVSTCLYHVLGVSEQAQAEEIRAAFKRHALVAHPDKGGSKDMFHAVYNAFEVLSNSSSRRIYDARRTKSSSSSCSRPAASDDQRTQRRSSGCGNGRETRDSSSRSTSSRQPANKTNNVESNSNNQSHVESNARGATATADHGSSNSNSNSSSNSNSNSSSSNSNRNGSSSSSSSQPSRNVGHSAAEGQQAGGPGSSERAAPRSQGSICAKLYELLKKLSVEARRRVLSESFSEGQRRALELWAKGCRRQEGGNPGADQGAEWQASGQARQEETCDASSSESSSADGPRALGDDGGDSSEDEIVELIAIGDGSLRPEDTDSEIEREVGHQIRDAVFAEDGMPEAHRDSSWTAVKGIQKHTDGSGMRYRSCICIEKIEVATRSVKDLATAVEYLMVLTTIRQAASENTKSGLDDRLTYALAHALREHHKTAEEMGLRWQLRFRQSFWAGRRAFRTPTLGSLSAVIDAWRRLSPFFVQNTGARGRGHVLWHCGLSELQEQWCVFKTVFSEVCEKTGARRETVLSTLDRVAQSNCKHREKLLELWERDHMKLEDKYYRGRRHTSDRQHTRGSEAWQQERLMLQIGLGLRRFQRLEAQKTQQMAREAARSAAAKRTTLREAERERRVRWKQMNRSDVTMADLLGARFGAGACSHST</sequence>
<dbReference type="GO" id="GO:0005634">
    <property type="term" value="C:nucleus"/>
    <property type="evidence" value="ECO:0007669"/>
    <property type="project" value="TreeGrafter"/>
</dbReference>
<feature type="compositionally biased region" description="Low complexity" evidence="1">
    <location>
        <begin position="69"/>
        <end position="78"/>
    </location>
</feature>
<dbReference type="PROSITE" id="PS50076">
    <property type="entry name" value="DNAJ_2"/>
    <property type="match status" value="1"/>
</dbReference>
<dbReference type="Proteomes" id="UP000654075">
    <property type="component" value="Unassembled WGS sequence"/>
</dbReference>
<evidence type="ECO:0000313" key="6">
    <source>
        <dbReference type="Proteomes" id="UP000654075"/>
    </source>
</evidence>
<dbReference type="Proteomes" id="UP000626109">
    <property type="component" value="Unassembled WGS sequence"/>
</dbReference>
<dbReference type="EMBL" id="CAJNNV010015636">
    <property type="protein sequence ID" value="CAE8603683.1"/>
    <property type="molecule type" value="Genomic_DNA"/>
</dbReference>